<dbReference type="RefSeq" id="WP_147435826.1">
    <property type="nucleotide sequence ID" value="NZ_RCCI01000001.1"/>
</dbReference>
<name>A0A497XKZ2_9PROT</name>
<dbReference type="AlphaFoldDB" id="A0A497XKZ2"/>
<organism evidence="1 2">
    <name type="scientific">Sulfurisoma sediminicola</name>
    <dbReference type="NCBI Taxonomy" id="1381557"/>
    <lineage>
        <taxon>Bacteria</taxon>
        <taxon>Pseudomonadati</taxon>
        <taxon>Pseudomonadota</taxon>
        <taxon>Betaproteobacteria</taxon>
        <taxon>Nitrosomonadales</taxon>
        <taxon>Sterolibacteriaceae</taxon>
        <taxon>Sulfurisoma</taxon>
    </lineage>
</organism>
<comment type="caution">
    <text evidence="1">The sequence shown here is derived from an EMBL/GenBank/DDBJ whole genome shotgun (WGS) entry which is preliminary data.</text>
</comment>
<evidence type="ECO:0000313" key="1">
    <source>
        <dbReference type="EMBL" id="RLJ69173.1"/>
    </source>
</evidence>
<sequence length="188" mass="20823">MTVPLGLIVATVPLWDVYAIGVEAKRLCKEQAGLKVYRTVEADGFLGSGLGKRLMEYGYKYVESGGDDKMSRYTAKDGDIVHERITEFTSRYWVKTGDSHRVIGKHFSRSSDQVVDRQTGEVLGELVVIGIYPSWFDNVAIAATGSGSGFSPWRCGEEPPPGRTTELGLYDLIFATIHPTKTGKRERQ</sequence>
<dbReference type="EMBL" id="RCCI01000001">
    <property type="protein sequence ID" value="RLJ69173.1"/>
    <property type="molecule type" value="Genomic_DNA"/>
</dbReference>
<keyword evidence="2" id="KW-1185">Reference proteome</keyword>
<reference evidence="1 2" key="1">
    <citation type="submission" date="2018-10" db="EMBL/GenBank/DDBJ databases">
        <title>Genomic Encyclopedia of Type Strains, Phase IV (KMG-IV): sequencing the most valuable type-strain genomes for metagenomic binning, comparative biology and taxonomic classification.</title>
        <authorList>
            <person name="Goeker M."/>
        </authorList>
    </citation>
    <scope>NUCLEOTIDE SEQUENCE [LARGE SCALE GENOMIC DNA]</scope>
    <source>
        <strain evidence="1 2">DSM 26916</strain>
    </source>
</reference>
<protein>
    <submittedName>
        <fullName evidence="1">Uncharacterized protein</fullName>
    </submittedName>
</protein>
<evidence type="ECO:0000313" key="2">
    <source>
        <dbReference type="Proteomes" id="UP000268908"/>
    </source>
</evidence>
<dbReference type="Proteomes" id="UP000268908">
    <property type="component" value="Unassembled WGS sequence"/>
</dbReference>
<gene>
    <name evidence="1" type="ORF">DFR35_0003</name>
</gene>
<accession>A0A497XKZ2</accession>
<proteinExistence type="predicted"/>